<dbReference type="EMBL" id="BEXD01001635">
    <property type="protein sequence ID" value="GBB95075.1"/>
    <property type="molecule type" value="Genomic_DNA"/>
</dbReference>
<evidence type="ECO:0000313" key="2">
    <source>
        <dbReference type="EMBL" id="GBB95075.1"/>
    </source>
</evidence>
<organism evidence="2 4">
    <name type="scientific">Rhizophagus clarus</name>
    <dbReference type="NCBI Taxonomy" id="94130"/>
    <lineage>
        <taxon>Eukaryota</taxon>
        <taxon>Fungi</taxon>
        <taxon>Fungi incertae sedis</taxon>
        <taxon>Mucoromycota</taxon>
        <taxon>Glomeromycotina</taxon>
        <taxon>Glomeromycetes</taxon>
        <taxon>Glomerales</taxon>
        <taxon>Glomeraceae</taxon>
        <taxon>Rhizophagus</taxon>
    </lineage>
</organism>
<proteinExistence type="predicted"/>
<reference evidence="3" key="2">
    <citation type="submission" date="2019-10" db="EMBL/GenBank/DDBJ databases">
        <title>Conservation and host-specific expression of non-tandemly repeated heterogenous ribosome RNA gene in arbuscular mycorrhizal fungi.</title>
        <authorList>
            <person name="Maeda T."/>
            <person name="Kobayashi Y."/>
            <person name="Nakagawa T."/>
            <person name="Ezawa T."/>
            <person name="Yamaguchi K."/>
            <person name="Bino T."/>
            <person name="Nishimoto Y."/>
            <person name="Shigenobu S."/>
            <person name="Kawaguchi M."/>
        </authorList>
    </citation>
    <scope>NUCLEOTIDE SEQUENCE</scope>
    <source>
        <strain evidence="3">HR1</strain>
    </source>
</reference>
<comment type="caution">
    <text evidence="2">The sequence shown here is derived from an EMBL/GenBank/DDBJ whole genome shotgun (WGS) entry which is preliminary data.</text>
</comment>
<evidence type="ECO:0000313" key="4">
    <source>
        <dbReference type="Proteomes" id="UP000247702"/>
    </source>
</evidence>
<feature type="compositionally biased region" description="Polar residues" evidence="1">
    <location>
        <begin position="113"/>
        <end position="128"/>
    </location>
</feature>
<dbReference type="AlphaFoldDB" id="A0A2Z6QZJ7"/>
<evidence type="ECO:0000313" key="3">
    <source>
        <dbReference type="EMBL" id="GES75506.1"/>
    </source>
</evidence>
<gene>
    <name evidence="3" type="ORF">RCL2_000293600</name>
    <name evidence="2" type="ORF">RclHR1_02470019</name>
</gene>
<evidence type="ECO:0000256" key="1">
    <source>
        <dbReference type="SAM" id="MobiDB-lite"/>
    </source>
</evidence>
<feature type="compositionally biased region" description="Basic and acidic residues" evidence="1">
    <location>
        <begin position="345"/>
        <end position="354"/>
    </location>
</feature>
<protein>
    <submittedName>
        <fullName evidence="2">Uncharacterized protein</fullName>
    </submittedName>
</protein>
<dbReference type="OrthoDB" id="2332627at2759"/>
<reference evidence="2 4" key="1">
    <citation type="submission" date="2017-11" db="EMBL/GenBank/DDBJ databases">
        <title>The genome of Rhizophagus clarus HR1 reveals common genetic basis of auxotrophy among arbuscular mycorrhizal fungi.</title>
        <authorList>
            <person name="Kobayashi Y."/>
        </authorList>
    </citation>
    <scope>NUCLEOTIDE SEQUENCE [LARGE SCALE GENOMIC DNA]</scope>
    <source>
        <strain evidence="2 4">HR1</strain>
    </source>
</reference>
<keyword evidence="4" id="KW-1185">Reference proteome</keyword>
<dbReference type="EMBL" id="BLAL01000016">
    <property type="protein sequence ID" value="GES75506.1"/>
    <property type="molecule type" value="Genomic_DNA"/>
</dbReference>
<dbReference type="Proteomes" id="UP000615446">
    <property type="component" value="Unassembled WGS sequence"/>
</dbReference>
<name>A0A2Z6QZJ7_9GLOM</name>
<feature type="compositionally biased region" description="Basic and acidic residues" evidence="1">
    <location>
        <begin position="80"/>
        <end position="94"/>
    </location>
</feature>
<feature type="region of interest" description="Disordered" evidence="1">
    <location>
        <begin position="113"/>
        <end position="153"/>
    </location>
</feature>
<feature type="region of interest" description="Disordered" evidence="1">
    <location>
        <begin position="345"/>
        <end position="369"/>
    </location>
</feature>
<dbReference type="Proteomes" id="UP000247702">
    <property type="component" value="Unassembled WGS sequence"/>
</dbReference>
<accession>A0A2Z6QZJ7</accession>
<feature type="region of interest" description="Disordered" evidence="1">
    <location>
        <begin position="74"/>
        <end position="94"/>
    </location>
</feature>
<feature type="compositionally biased region" description="Basic and acidic residues" evidence="1">
    <location>
        <begin position="308"/>
        <end position="321"/>
    </location>
</feature>
<feature type="region of interest" description="Disordered" evidence="1">
    <location>
        <begin position="288"/>
        <end position="321"/>
    </location>
</feature>
<sequence length="486" mass="57311">MAYAQPRLGAYNTTQFRFSQQLSQPIVISSLPRTSLNVYVQDKVTSQKSVPNSVTRTAETKRFADDKEVIVLSSDSESDTETRRPVVSKKKENGSYVNKEIRKKNLELTTVDQHPTLSSDLNRSSIVNEDNRQRKDINSLSNETTKSKSTHESINKKNLLDDYKLVQSNKEKSSLSQIVNPVRVFLNILEDHKTNIEFFEIIVDFARIYLEIYNEDKRIITKTNDFQTLVVDLIYCLMSRMKDDHYMATSERFKQVELLAQKAIEVIDRLKETGEKIKRIEYYKKTQHNEKKRNGEVGNSQESKRRKLSDDREYKRHNEQKRWEQLESYEEKRLHDELEKELGRKDLQELEKQTKSQVNKIQPSKRLDYPSIPAPLQFNNIRPRKTTDREAEFVNLLAKPLHELITTQLVYDLYKNFTPKYLSQTVNKCTVDRIFRLNNSERDEYCKQLYRQYVNTSMKSTTSVLESWIKTRISETARPYLSSKKR</sequence>